<feature type="compositionally biased region" description="Basic and acidic residues" evidence="5">
    <location>
        <begin position="64"/>
        <end position="79"/>
    </location>
</feature>
<evidence type="ECO:0000313" key="6">
    <source>
        <dbReference type="EMBL" id="NXO83038.1"/>
    </source>
</evidence>
<comment type="caution">
    <text evidence="6">The sequence shown here is derived from an EMBL/GenBank/DDBJ whole genome shotgun (WGS) entry which is preliminary data.</text>
</comment>
<evidence type="ECO:0000256" key="2">
    <source>
        <dbReference type="ARBA" id="ARBA00019480"/>
    </source>
</evidence>
<feature type="compositionally biased region" description="Polar residues" evidence="5">
    <location>
        <begin position="129"/>
        <end position="145"/>
    </location>
</feature>
<evidence type="ECO:0000256" key="5">
    <source>
        <dbReference type="SAM" id="MobiDB-lite"/>
    </source>
</evidence>
<organism evidence="6 7">
    <name type="scientific">Sitta europaea</name>
    <name type="common">Eurasian nuthatch</name>
    <dbReference type="NCBI Taxonomy" id="50251"/>
    <lineage>
        <taxon>Eukaryota</taxon>
        <taxon>Metazoa</taxon>
        <taxon>Chordata</taxon>
        <taxon>Craniata</taxon>
        <taxon>Vertebrata</taxon>
        <taxon>Euteleostomi</taxon>
        <taxon>Archelosauria</taxon>
        <taxon>Archosauria</taxon>
        <taxon>Dinosauria</taxon>
        <taxon>Saurischia</taxon>
        <taxon>Theropoda</taxon>
        <taxon>Coelurosauria</taxon>
        <taxon>Aves</taxon>
        <taxon>Neognathae</taxon>
        <taxon>Neoaves</taxon>
        <taxon>Telluraves</taxon>
        <taxon>Australaves</taxon>
        <taxon>Passeriformes</taxon>
        <taxon>Sittidae</taxon>
        <taxon>Sitta</taxon>
    </lineage>
</organism>
<comment type="similarity">
    <text evidence="1">Belongs to the FSIP1 family.</text>
</comment>
<name>A0A7L1VDA5_SITEU</name>
<feature type="region of interest" description="Disordered" evidence="5">
    <location>
        <begin position="49"/>
        <end position="83"/>
    </location>
</feature>
<evidence type="ECO:0000256" key="1">
    <source>
        <dbReference type="ARBA" id="ARBA00010495"/>
    </source>
</evidence>
<dbReference type="Proteomes" id="UP000583915">
    <property type="component" value="Unassembled WGS sequence"/>
</dbReference>
<feature type="region of interest" description="Disordered" evidence="5">
    <location>
        <begin position="102"/>
        <end position="152"/>
    </location>
</feature>
<gene>
    <name evidence="6" type="primary">Fsip1</name>
    <name evidence="6" type="ORF">SITEUR_R08581</name>
</gene>
<dbReference type="EMBL" id="VXBS01006710">
    <property type="protein sequence ID" value="NXO83038.1"/>
    <property type="molecule type" value="Genomic_DNA"/>
</dbReference>
<accession>A0A7L1VDA5</accession>
<evidence type="ECO:0000256" key="3">
    <source>
        <dbReference type="ARBA" id="ARBA00023054"/>
    </source>
</evidence>
<dbReference type="PANTHER" id="PTHR22012:SF2">
    <property type="entry name" value="FIBROUS SHEATH-INTERACTING PROTEIN 1"/>
    <property type="match status" value="1"/>
</dbReference>
<sequence>VDITSESSDEISGPVSSSRHNCRSLNTSMELLTPEPCLEKVDSPVSLADGYQRGSLEDCCPAENKGDDRDNSDVQEVRTDQQAVESTTISLQRCLWNTDELSGCSSNSDSGDESTETQTLKFHEPSPGQPNNGNSDITLQTSKSCEPSPGIPDINAQIQAALKKMNKLDTILEKQCLKEKVIKKQGREMRAMLWEELQSIRTTGSHEEVENTNQFLALFSSCHDTADPSHAKEVEICTSIFHTSTSPEDYDCHKAQENQDYPNELETEKPAEKMHSKNKTSQHFIKKNIELAKDSGNQSVMLEGEGKRLTELLKDTEDETEFQDLEENVFVWHAPGEGYTPEPTEFQLLNEIDNKLQLLLFDGEFPALSSSSSKCPSQICQESLVNANRSLQTVPGEKVLRDNKEKRDQQTRLKEIDYQLESLEKSLTEEQMSLSEEQLNTLLEECMQPRRTISNVTMPQSQESLSFGLSPPCYTSQDSTLHSTSSLSKMLVEDHIVGMLMAQEKTGLKDKSLCVNAESKIPGYYISKTLAGSHLSKDSLAQTEEPDDLEGLQKMEDKTITEGYFMSRALNTKRLKKPSFLCEPLYCISMNNEPSTEADILSIPLQTKGGE</sequence>
<feature type="coiled-coil region" evidence="4">
    <location>
        <begin position="406"/>
        <end position="445"/>
    </location>
</feature>
<evidence type="ECO:0000313" key="7">
    <source>
        <dbReference type="Proteomes" id="UP000583915"/>
    </source>
</evidence>
<feature type="region of interest" description="Disordered" evidence="5">
    <location>
        <begin position="1"/>
        <end position="23"/>
    </location>
</feature>
<dbReference type="AlphaFoldDB" id="A0A7L1VDA5"/>
<dbReference type="InterPro" id="IPR026246">
    <property type="entry name" value="Fsip1"/>
</dbReference>
<keyword evidence="3 4" id="KW-0175">Coiled coil</keyword>
<protein>
    <recommendedName>
        <fullName evidence="2">Fibrous sheath-interacting protein 1</fullName>
    </recommendedName>
</protein>
<proteinExistence type="inferred from homology"/>
<feature type="compositionally biased region" description="Polar residues" evidence="5">
    <location>
        <begin position="14"/>
        <end position="23"/>
    </location>
</feature>
<feature type="non-terminal residue" evidence="6">
    <location>
        <position position="611"/>
    </location>
</feature>
<dbReference type="PRINTS" id="PR02075">
    <property type="entry name" value="FIBSHEATHIP1"/>
</dbReference>
<dbReference type="Pfam" id="PF15554">
    <property type="entry name" value="FSIP1"/>
    <property type="match status" value="1"/>
</dbReference>
<reference evidence="6 7" key="1">
    <citation type="submission" date="2019-09" db="EMBL/GenBank/DDBJ databases">
        <title>Bird 10,000 Genomes (B10K) Project - Family phase.</title>
        <authorList>
            <person name="Zhang G."/>
        </authorList>
    </citation>
    <scope>NUCLEOTIDE SEQUENCE [LARGE SCALE GENOMIC DNA]</scope>
    <source>
        <strain evidence="6">B10K-DU-002-25</strain>
        <tissue evidence="6">Muscle</tissue>
    </source>
</reference>
<keyword evidence="7" id="KW-1185">Reference proteome</keyword>
<dbReference type="PANTHER" id="PTHR22012">
    <property type="entry name" value="FIBROUS SHEATH INTERACTING PROTEIN 1"/>
    <property type="match status" value="1"/>
</dbReference>
<feature type="non-terminal residue" evidence="6">
    <location>
        <position position="1"/>
    </location>
</feature>
<evidence type="ECO:0000256" key="4">
    <source>
        <dbReference type="SAM" id="Coils"/>
    </source>
</evidence>